<evidence type="ECO:0000256" key="11">
    <source>
        <dbReference type="ARBA" id="ARBA00023163"/>
    </source>
</evidence>
<dbReference type="GO" id="GO:0005737">
    <property type="term" value="C:cytoplasm"/>
    <property type="evidence" value="ECO:0007669"/>
    <property type="project" value="TreeGrafter"/>
</dbReference>
<dbReference type="GO" id="GO:0003677">
    <property type="term" value="F:DNA binding"/>
    <property type="evidence" value="ECO:0007669"/>
    <property type="project" value="UniProtKB-KW"/>
</dbReference>
<evidence type="ECO:0000313" key="17">
    <source>
        <dbReference type="EMBL" id="OGY25774.1"/>
    </source>
</evidence>
<keyword evidence="11 12" id="KW-0804">Transcription</keyword>
<dbReference type="FunFam" id="3.90.580.10:FF:000001">
    <property type="entry name" value="DNA primase"/>
    <property type="match status" value="1"/>
</dbReference>
<dbReference type="SUPFAM" id="SSF57783">
    <property type="entry name" value="Zinc beta-ribbon"/>
    <property type="match status" value="1"/>
</dbReference>
<dbReference type="SMART" id="SM00493">
    <property type="entry name" value="TOPRIM"/>
    <property type="match status" value="1"/>
</dbReference>
<keyword evidence="6 12" id="KW-0479">Metal-binding</keyword>
<dbReference type="AlphaFoldDB" id="A0A1G1WDP9"/>
<keyword evidence="3 12" id="KW-0808">Transferase</keyword>
<keyword evidence="5 12" id="KW-0235">DNA replication</keyword>
<dbReference type="InterPro" id="IPR006295">
    <property type="entry name" value="DNA_primase_DnaG"/>
</dbReference>
<keyword evidence="8 12" id="KW-0862">Zinc</keyword>
<evidence type="ECO:0000256" key="8">
    <source>
        <dbReference type="ARBA" id="ARBA00022833"/>
    </source>
</evidence>
<dbReference type="GO" id="GO:0000428">
    <property type="term" value="C:DNA-directed RNA polymerase complex"/>
    <property type="evidence" value="ECO:0007669"/>
    <property type="project" value="UniProtKB-KW"/>
</dbReference>
<dbReference type="Gene3D" id="1.10.860.10">
    <property type="entry name" value="DNAb Helicase, Chain A"/>
    <property type="match status" value="1"/>
</dbReference>
<protein>
    <recommendedName>
        <fullName evidence="12 13">DNA primase</fullName>
        <ecNumber evidence="12">2.7.7.101</ecNumber>
    </recommendedName>
</protein>
<dbReference type="InterPro" id="IPR002694">
    <property type="entry name" value="Znf_CHC2"/>
</dbReference>
<evidence type="ECO:0000256" key="15">
    <source>
        <dbReference type="SAM" id="Coils"/>
    </source>
</evidence>
<evidence type="ECO:0000256" key="4">
    <source>
        <dbReference type="ARBA" id="ARBA00022695"/>
    </source>
</evidence>
<dbReference type="InterPro" id="IPR036977">
    <property type="entry name" value="DNA_primase_Znf_CHC2"/>
</dbReference>
<dbReference type="InterPro" id="IPR016136">
    <property type="entry name" value="DNA_helicase_N/primase_C"/>
</dbReference>
<dbReference type="InterPro" id="IPR019475">
    <property type="entry name" value="DNA_primase_DnaB-bd"/>
</dbReference>
<keyword evidence="9" id="KW-0460">Magnesium</keyword>
<dbReference type="InterPro" id="IPR050219">
    <property type="entry name" value="DnaG_primase"/>
</dbReference>
<evidence type="ECO:0000256" key="2">
    <source>
        <dbReference type="ARBA" id="ARBA00022515"/>
    </source>
</evidence>
<evidence type="ECO:0000256" key="10">
    <source>
        <dbReference type="ARBA" id="ARBA00023125"/>
    </source>
</evidence>
<evidence type="ECO:0000256" key="6">
    <source>
        <dbReference type="ARBA" id="ARBA00022723"/>
    </source>
</evidence>
<feature type="domain" description="Toprim" evidence="16">
    <location>
        <begin position="250"/>
        <end position="331"/>
    </location>
</feature>
<dbReference type="CDD" id="cd03364">
    <property type="entry name" value="TOPRIM_DnaG_primases"/>
    <property type="match status" value="1"/>
</dbReference>
<dbReference type="Pfam" id="PF10410">
    <property type="entry name" value="DnaB_bind"/>
    <property type="match status" value="1"/>
</dbReference>
<organism evidence="17 18">
    <name type="scientific">Candidatus Woykebacteria bacterium RBG_16_44_10</name>
    <dbReference type="NCBI Taxonomy" id="1802597"/>
    <lineage>
        <taxon>Bacteria</taxon>
        <taxon>Candidatus Woykeibacteriota</taxon>
    </lineage>
</organism>
<dbReference type="HAMAP" id="MF_00974">
    <property type="entry name" value="DNA_primase_DnaG"/>
    <property type="match status" value="1"/>
</dbReference>
<evidence type="ECO:0000259" key="16">
    <source>
        <dbReference type="PROSITE" id="PS50880"/>
    </source>
</evidence>
<keyword evidence="10 12" id="KW-0238">DNA-binding</keyword>
<keyword evidence="1 12" id="KW-0240">DNA-directed RNA polymerase</keyword>
<dbReference type="InterPro" id="IPR030846">
    <property type="entry name" value="DnaG_bac"/>
</dbReference>
<evidence type="ECO:0000256" key="5">
    <source>
        <dbReference type="ARBA" id="ARBA00022705"/>
    </source>
</evidence>
<dbReference type="Gene3D" id="3.40.1360.10">
    <property type="match status" value="1"/>
</dbReference>
<evidence type="ECO:0000256" key="3">
    <source>
        <dbReference type="ARBA" id="ARBA00022679"/>
    </source>
</evidence>
<dbReference type="Pfam" id="PF13155">
    <property type="entry name" value="Toprim_2"/>
    <property type="match status" value="1"/>
</dbReference>
<evidence type="ECO:0000256" key="1">
    <source>
        <dbReference type="ARBA" id="ARBA00022478"/>
    </source>
</evidence>
<dbReference type="GO" id="GO:0006269">
    <property type="term" value="P:DNA replication, synthesis of primer"/>
    <property type="evidence" value="ECO:0007669"/>
    <property type="project" value="UniProtKB-UniRule"/>
</dbReference>
<keyword evidence="4 12" id="KW-0548">Nucleotidyltransferase</keyword>
<keyword evidence="7 12" id="KW-0863">Zinc-finger</keyword>
<dbReference type="InterPro" id="IPR034151">
    <property type="entry name" value="TOPRIM_DnaG_bac"/>
</dbReference>
<dbReference type="Pfam" id="PF01807">
    <property type="entry name" value="Zn_ribbon_DnaG"/>
    <property type="match status" value="1"/>
</dbReference>
<dbReference type="InterPro" id="IPR006171">
    <property type="entry name" value="TOPRIM_dom"/>
</dbReference>
<evidence type="ECO:0000256" key="7">
    <source>
        <dbReference type="ARBA" id="ARBA00022771"/>
    </source>
</evidence>
<dbReference type="EMBL" id="MHCT01000022">
    <property type="protein sequence ID" value="OGY25774.1"/>
    <property type="molecule type" value="Genomic_DNA"/>
</dbReference>
<dbReference type="InterPro" id="IPR013264">
    <property type="entry name" value="DNAG_N"/>
</dbReference>
<comment type="function">
    <text evidence="12 13">RNA polymerase that catalyzes the synthesis of short RNA molecules used as primers for DNA polymerase during DNA replication.</text>
</comment>
<comment type="subunit">
    <text evidence="12">Monomer. Interacts with DnaB.</text>
</comment>
<comment type="caution">
    <text evidence="17">The sequence shown here is derived from an EMBL/GenBank/DDBJ whole genome shotgun (WGS) entry which is preliminary data.</text>
</comment>
<dbReference type="PROSITE" id="PS50880">
    <property type="entry name" value="TOPRIM"/>
    <property type="match status" value="1"/>
</dbReference>
<dbReference type="Gene3D" id="3.90.980.10">
    <property type="entry name" value="DNA primase, catalytic core, N-terminal domain"/>
    <property type="match status" value="1"/>
</dbReference>
<dbReference type="STRING" id="1802597.A2Z24_01290"/>
<dbReference type="Gene3D" id="3.90.580.10">
    <property type="entry name" value="Zinc finger, CHC2-type domain"/>
    <property type="match status" value="1"/>
</dbReference>
<dbReference type="SUPFAM" id="SSF56731">
    <property type="entry name" value="DNA primase core"/>
    <property type="match status" value="1"/>
</dbReference>
<accession>A0A1G1WDP9</accession>
<name>A0A1G1WDP9_9BACT</name>
<dbReference type="InterPro" id="IPR037068">
    <property type="entry name" value="DNA_primase_core_N_sf"/>
</dbReference>
<evidence type="ECO:0000256" key="14">
    <source>
        <dbReference type="PIRSR" id="PIRSR002811-1"/>
    </source>
</evidence>
<gene>
    <name evidence="12" type="primary">dnaG</name>
    <name evidence="17" type="ORF">A2Z24_01290</name>
</gene>
<dbReference type="PANTHER" id="PTHR30313">
    <property type="entry name" value="DNA PRIMASE"/>
    <property type="match status" value="1"/>
</dbReference>
<dbReference type="Pfam" id="PF08275">
    <property type="entry name" value="DNAG_N"/>
    <property type="match status" value="1"/>
</dbReference>
<dbReference type="GO" id="GO:0008270">
    <property type="term" value="F:zinc ion binding"/>
    <property type="evidence" value="ECO:0007669"/>
    <property type="project" value="UniProtKB-UniRule"/>
</dbReference>
<feature type="coiled-coil region" evidence="15">
    <location>
        <begin position="524"/>
        <end position="586"/>
    </location>
</feature>
<evidence type="ECO:0000313" key="18">
    <source>
        <dbReference type="Proteomes" id="UP000177588"/>
    </source>
</evidence>
<dbReference type="SMART" id="SM00400">
    <property type="entry name" value="ZnF_CHCC"/>
    <property type="match status" value="1"/>
</dbReference>
<comment type="cofactor">
    <cofactor evidence="12 13 14">
        <name>Zn(2+)</name>
        <dbReference type="ChEBI" id="CHEBI:29105"/>
    </cofactor>
    <text evidence="12 13 14">Binds 1 zinc ion per monomer.</text>
</comment>
<feature type="zinc finger region" description="CHC2-type" evidence="12 14">
    <location>
        <begin position="35"/>
        <end position="59"/>
    </location>
</feature>
<dbReference type="NCBIfam" id="TIGR01391">
    <property type="entry name" value="dnaG"/>
    <property type="match status" value="1"/>
</dbReference>
<comment type="catalytic activity">
    <reaction evidence="12">
        <text>ssDNA + n NTP = ssDNA/pppN(pN)n-1 hybrid + (n-1) diphosphate.</text>
        <dbReference type="EC" id="2.7.7.101"/>
    </reaction>
</comment>
<keyword evidence="2 12" id="KW-0639">Primosome</keyword>
<dbReference type="GO" id="GO:1990077">
    <property type="term" value="C:primosome complex"/>
    <property type="evidence" value="ECO:0007669"/>
    <property type="project" value="UniProtKB-KW"/>
</dbReference>
<evidence type="ECO:0000256" key="12">
    <source>
        <dbReference type="HAMAP-Rule" id="MF_00974"/>
    </source>
</evidence>
<dbReference type="EC" id="2.7.7.101" evidence="12"/>
<proteinExistence type="inferred from homology"/>
<sequence>MESQVDEVKSRVDIVGLINEYIPLKKAGRNYKALCPFHGEKTPSFMVNSDRQIFKCFGCNEGGDAFVFLKRMEGMEFGEALRFLAARVGVRLKEYQPSPAEQKKEVLLKISETACEVYHYLLTRHPSGEQARAYLKSRGVTSKSIKDFKLGVASPQRNFLFQFLAKKGFLPQDISLAGLTLATSDGVVDRFKNRIIFPIFDSQGRTIAFSGRAFGDDEPKYLNSPETPLFHKSKALYGINLAKMEIKKEKAAILVEGNIDVISSHQVGVINTVAPLGTAVSSEQVEILHRFAENILFAFDTDLAGDTAAKRGIEIAENAGLNIRVVQLSEGKDPDELIQKKPLEWKKAIKEAVPIYDYFINSAVKKYGAEGAESKRKIAGEVLPEIARLSDEIVKAHYLQVLENKLGIEEGVLRAALKKYQGEEKGTVNITEILEKPIGERKAGIVERYLLALIIQSSYLPEGLDGKIFDQSQTREIFGKTRELKDKEGRLKVKVLAKNIPEPLLPTFDELLLLEIDEEILADNQRVEKEINYCAKRLKELNLRTKLKELSLAIKQAESVGNEGKIASLSQDFRDLSKTLFRLEEK</sequence>
<keyword evidence="15" id="KW-0175">Coiled coil</keyword>
<comment type="similarity">
    <text evidence="12 13">Belongs to the DnaG primase family.</text>
</comment>
<dbReference type="PANTHER" id="PTHR30313:SF2">
    <property type="entry name" value="DNA PRIMASE"/>
    <property type="match status" value="1"/>
</dbReference>
<reference evidence="17 18" key="1">
    <citation type="journal article" date="2016" name="Nat. Commun.">
        <title>Thousands of microbial genomes shed light on interconnected biogeochemical processes in an aquifer system.</title>
        <authorList>
            <person name="Anantharaman K."/>
            <person name="Brown C.T."/>
            <person name="Hug L.A."/>
            <person name="Sharon I."/>
            <person name="Castelle C.J."/>
            <person name="Probst A.J."/>
            <person name="Thomas B.C."/>
            <person name="Singh A."/>
            <person name="Wilkins M.J."/>
            <person name="Karaoz U."/>
            <person name="Brodie E.L."/>
            <person name="Williams K.H."/>
            <person name="Hubbard S.S."/>
            <person name="Banfield J.F."/>
        </authorList>
    </citation>
    <scope>NUCLEOTIDE SEQUENCE [LARGE SCALE GENOMIC DNA]</scope>
</reference>
<evidence type="ECO:0000256" key="9">
    <source>
        <dbReference type="ARBA" id="ARBA00022842"/>
    </source>
</evidence>
<dbReference type="Proteomes" id="UP000177588">
    <property type="component" value="Unassembled WGS sequence"/>
</dbReference>
<dbReference type="GO" id="GO:0003899">
    <property type="term" value="F:DNA-directed RNA polymerase activity"/>
    <property type="evidence" value="ECO:0007669"/>
    <property type="project" value="UniProtKB-UniRule"/>
</dbReference>
<dbReference type="PIRSF" id="PIRSF002811">
    <property type="entry name" value="DnaG"/>
    <property type="match status" value="1"/>
</dbReference>
<evidence type="ECO:0000256" key="13">
    <source>
        <dbReference type="PIRNR" id="PIRNR002811"/>
    </source>
</evidence>
<comment type="domain">
    <text evidence="12">Contains an N-terminal zinc-binding domain, a central core domain that contains the primase activity, and a C-terminal DnaB-binding domain.</text>
</comment>